<dbReference type="GO" id="GO:0009847">
    <property type="term" value="P:spore germination"/>
    <property type="evidence" value="ECO:0007669"/>
    <property type="project" value="InterPro"/>
</dbReference>
<dbReference type="RefSeq" id="WP_155477883.1">
    <property type="nucleotide sequence ID" value="NZ_WNKU01000036.1"/>
</dbReference>
<gene>
    <name evidence="9" type="ORF">GJ688_17870</name>
</gene>
<dbReference type="EMBL" id="WNKU01000036">
    <property type="protein sequence ID" value="MTV50802.1"/>
    <property type="molecule type" value="Genomic_DNA"/>
</dbReference>
<feature type="transmembrane region" description="Helical" evidence="8">
    <location>
        <begin position="336"/>
        <end position="360"/>
    </location>
</feature>
<dbReference type="InterPro" id="IPR004761">
    <property type="entry name" value="Spore_GerAB"/>
</dbReference>
<dbReference type="Proteomes" id="UP000430670">
    <property type="component" value="Unassembled WGS sequence"/>
</dbReference>
<feature type="transmembrane region" description="Helical" evidence="8">
    <location>
        <begin position="81"/>
        <end position="102"/>
    </location>
</feature>
<dbReference type="PANTHER" id="PTHR34975:SF2">
    <property type="entry name" value="SPORE GERMINATION PROTEIN A2"/>
    <property type="match status" value="1"/>
</dbReference>
<protein>
    <submittedName>
        <fullName evidence="9">GerAB/ArcD/ProY family transporter</fullName>
    </submittedName>
</protein>
<keyword evidence="3" id="KW-0813">Transport</keyword>
<evidence type="ECO:0000256" key="6">
    <source>
        <dbReference type="ARBA" id="ARBA00022989"/>
    </source>
</evidence>
<name>A0A6I3SQX5_HELMO</name>
<dbReference type="AlphaFoldDB" id="A0A6I3SQX5"/>
<evidence type="ECO:0000313" key="9">
    <source>
        <dbReference type="EMBL" id="MTV50802.1"/>
    </source>
</evidence>
<evidence type="ECO:0000256" key="4">
    <source>
        <dbReference type="ARBA" id="ARBA00022544"/>
    </source>
</evidence>
<keyword evidence="4" id="KW-0309">Germination</keyword>
<accession>A0A6I3SQX5</accession>
<feature type="transmembrane region" description="Helical" evidence="8">
    <location>
        <begin position="122"/>
        <end position="141"/>
    </location>
</feature>
<dbReference type="PANTHER" id="PTHR34975">
    <property type="entry name" value="SPORE GERMINATION PROTEIN A2"/>
    <property type="match status" value="1"/>
</dbReference>
<keyword evidence="7 8" id="KW-0472">Membrane</keyword>
<dbReference type="Pfam" id="PF03845">
    <property type="entry name" value="Spore_permease"/>
    <property type="match status" value="1"/>
</dbReference>
<comment type="caution">
    <text evidence="9">The sequence shown here is derived from an EMBL/GenBank/DDBJ whole genome shotgun (WGS) entry which is preliminary data.</text>
</comment>
<keyword evidence="5 8" id="KW-0812">Transmembrane</keyword>
<feature type="transmembrane region" description="Helical" evidence="8">
    <location>
        <begin position="190"/>
        <end position="210"/>
    </location>
</feature>
<feature type="transmembrane region" description="Helical" evidence="8">
    <location>
        <begin position="306"/>
        <end position="324"/>
    </location>
</feature>
<evidence type="ECO:0000256" key="3">
    <source>
        <dbReference type="ARBA" id="ARBA00022448"/>
    </source>
</evidence>
<feature type="transmembrane region" description="Helical" evidence="8">
    <location>
        <begin position="41"/>
        <end position="61"/>
    </location>
</feature>
<sequence length="367" mass="41114">MKQSSQEGYLGGIEAFVLVSMFITVKLFFHIPRELSSAAGTASWMVPLIAFLGVVPVFLCVERVANRFSRASLLSISGLLWGRYVQWFLGLFLTVLLVVHVGYQMRIFGEFMITTLLPNTPISVVIISSALLGVFLAYNGLENLSRTAWLLFPLAIVVFLVSIFLVGFQGHIYYLSPWLGYGGVATIETGIRFMGLFKEIVLLTLIAPLFRKQKTFRQVGFGSLLFTASIYTLTQIVLHLNFPFPGAREVGFPLYQLGRLINLQFAIQRLEPFMVFAWSTVTTIGIAVGLYESALATTQGSRAPDFRPFLFPLAALAVVVAFIPESSIEAVNTYTYLMMILPIPFYGLPVFTWIWVTLFYRNSEELK</sequence>
<evidence type="ECO:0000256" key="5">
    <source>
        <dbReference type="ARBA" id="ARBA00022692"/>
    </source>
</evidence>
<feature type="transmembrane region" description="Helical" evidence="8">
    <location>
        <begin position="222"/>
        <end position="242"/>
    </location>
</feature>
<feature type="transmembrane region" description="Helical" evidence="8">
    <location>
        <begin position="148"/>
        <end position="170"/>
    </location>
</feature>
<feature type="transmembrane region" description="Helical" evidence="8">
    <location>
        <begin position="9"/>
        <end position="29"/>
    </location>
</feature>
<evidence type="ECO:0000313" key="10">
    <source>
        <dbReference type="Proteomes" id="UP000430670"/>
    </source>
</evidence>
<dbReference type="GO" id="GO:0016020">
    <property type="term" value="C:membrane"/>
    <property type="evidence" value="ECO:0007669"/>
    <property type="project" value="UniProtKB-SubCell"/>
</dbReference>
<proteinExistence type="inferred from homology"/>
<keyword evidence="10" id="KW-1185">Reference proteome</keyword>
<reference evidence="9 10" key="1">
    <citation type="submission" date="2019-11" db="EMBL/GenBank/DDBJ databases">
        <title>Whole-genome sequence of a the green, strictly anaerobic photosynthetic bacterium Heliobacillus mobilis DSM 6151.</title>
        <authorList>
            <person name="Kyndt J.A."/>
            <person name="Meyer T.E."/>
        </authorList>
    </citation>
    <scope>NUCLEOTIDE SEQUENCE [LARGE SCALE GENOMIC DNA]</scope>
    <source>
        <strain evidence="9 10">DSM 6151</strain>
    </source>
</reference>
<evidence type="ECO:0000256" key="8">
    <source>
        <dbReference type="SAM" id="Phobius"/>
    </source>
</evidence>
<feature type="transmembrane region" description="Helical" evidence="8">
    <location>
        <begin position="273"/>
        <end position="294"/>
    </location>
</feature>
<dbReference type="OrthoDB" id="1675410at2"/>
<evidence type="ECO:0000256" key="2">
    <source>
        <dbReference type="ARBA" id="ARBA00007998"/>
    </source>
</evidence>
<keyword evidence="6 8" id="KW-1133">Transmembrane helix</keyword>
<organism evidence="9 10">
    <name type="scientific">Heliobacterium mobile</name>
    <name type="common">Heliobacillus mobilis</name>
    <dbReference type="NCBI Taxonomy" id="28064"/>
    <lineage>
        <taxon>Bacteria</taxon>
        <taxon>Bacillati</taxon>
        <taxon>Bacillota</taxon>
        <taxon>Clostridia</taxon>
        <taxon>Eubacteriales</taxon>
        <taxon>Heliobacteriaceae</taxon>
        <taxon>Heliobacterium</taxon>
    </lineage>
</organism>
<evidence type="ECO:0000256" key="1">
    <source>
        <dbReference type="ARBA" id="ARBA00004141"/>
    </source>
</evidence>
<evidence type="ECO:0000256" key="7">
    <source>
        <dbReference type="ARBA" id="ARBA00023136"/>
    </source>
</evidence>
<comment type="subcellular location">
    <subcellularLocation>
        <location evidence="1">Membrane</location>
        <topology evidence="1">Multi-pass membrane protein</topology>
    </subcellularLocation>
</comment>
<comment type="similarity">
    <text evidence="2">Belongs to the amino acid-polyamine-organocation (APC) superfamily. Spore germination protein (SGP) (TC 2.A.3.9) family.</text>
</comment>